<reference evidence="3" key="1">
    <citation type="submission" date="2014-09" db="EMBL/GenBank/DDBJ databases">
        <authorList>
            <person name="Sharma Rahul"/>
            <person name="Thines Marco"/>
        </authorList>
    </citation>
    <scope>NUCLEOTIDE SEQUENCE [LARGE SCALE GENOMIC DNA]</scope>
</reference>
<name>A0A0P1A9T2_PLAHL</name>
<feature type="domain" description="DDE-1" evidence="1">
    <location>
        <begin position="82"/>
        <end position="144"/>
    </location>
</feature>
<accession>A0A0P1A9T2</accession>
<evidence type="ECO:0000313" key="3">
    <source>
        <dbReference type="Proteomes" id="UP000054928"/>
    </source>
</evidence>
<organism evidence="2 3">
    <name type="scientific">Plasmopara halstedii</name>
    <name type="common">Downy mildew of sunflower</name>
    <dbReference type="NCBI Taxonomy" id="4781"/>
    <lineage>
        <taxon>Eukaryota</taxon>
        <taxon>Sar</taxon>
        <taxon>Stramenopiles</taxon>
        <taxon>Oomycota</taxon>
        <taxon>Peronosporomycetes</taxon>
        <taxon>Peronosporales</taxon>
        <taxon>Peronosporaceae</taxon>
        <taxon>Plasmopara</taxon>
    </lineage>
</organism>
<dbReference type="GeneID" id="36400426"/>
<dbReference type="AlphaFoldDB" id="A0A0P1A9T2"/>
<dbReference type="GO" id="GO:0003676">
    <property type="term" value="F:nucleic acid binding"/>
    <property type="evidence" value="ECO:0007669"/>
    <property type="project" value="InterPro"/>
</dbReference>
<dbReference type="Proteomes" id="UP000054928">
    <property type="component" value="Unassembled WGS sequence"/>
</dbReference>
<protein>
    <recommendedName>
        <fullName evidence="1">DDE-1 domain-containing protein</fullName>
    </recommendedName>
</protein>
<dbReference type="RefSeq" id="XP_024573961.1">
    <property type="nucleotide sequence ID" value="XM_024722934.1"/>
</dbReference>
<sequence>MARYGLSLRRRTNLTILTDKVGIERAVSYMRFLQDQRPRLDLDQTVLMDETAEYFEDARNQTVDFVGARHVIVCSTGFASMRITVILAVSAASKKLPPILIWEGADKASFKEIDGVYVTYQKKAWVDGLLLKRWIDLQFSMAVDKKELTLYFKNFIHDDKDMLKRLMDQLNEFPVSIETENLKKAVKEYIDVEPSYRYLARQLVVERQIVKERFVDLFPIRNTNGEKLLKHELFQTWDHLMTWNGEDFGQFILSRLRMQFSDPDIVHLLVKLESEHVASYSQIKVETALFAGLEANRNQNAMAALQIHRLYVEKGRDLLNTAQLRIALTYYQKKYAGRKVIKFKNFGQVRCTYHIIKGSSGNRDVLLREVIKVSSEPWQ</sequence>
<dbReference type="OrthoDB" id="101739at2759"/>
<evidence type="ECO:0000259" key="1">
    <source>
        <dbReference type="Pfam" id="PF03184"/>
    </source>
</evidence>
<dbReference type="Pfam" id="PF03184">
    <property type="entry name" value="DDE_1"/>
    <property type="match status" value="1"/>
</dbReference>
<keyword evidence="3" id="KW-1185">Reference proteome</keyword>
<dbReference type="InterPro" id="IPR004875">
    <property type="entry name" value="DDE_SF_endonuclease_dom"/>
</dbReference>
<dbReference type="EMBL" id="CCYD01000288">
    <property type="protein sequence ID" value="CEG37592.1"/>
    <property type="molecule type" value="Genomic_DNA"/>
</dbReference>
<evidence type="ECO:0000313" key="2">
    <source>
        <dbReference type="EMBL" id="CEG37592.1"/>
    </source>
</evidence>
<proteinExistence type="predicted"/>